<evidence type="ECO:0000313" key="12">
    <source>
        <dbReference type="EMBL" id="MFA0811226.1"/>
    </source>
</evidence>
<gene>
    <name evidence="12" type="ORF">ACCI49_09870</name>
</gene>
<dbReference type="SUPFAM" id="SSF74653">
    <property type="entry name" value="TolA/TonB C-terminal domain"/>
    <property type="match status" value="1"/>
</dbReference>
<reference evidence="12 13" key="1">
    <citation type="submission" date="2024-08" db="EMBL/GenBank/DDBJ databases">
        <authorList>
            <person name="Ishaq N."/>
        </authorList>
    </citation>
    <scope>NUCLEOTIDE SEQUENCE [LARGE SCALE GENOMIC DNA]</scope>
    <source>
        <strain evidence="12 13">DSM 18651</strain>
    </source>
</reference>
<evidence type="ECO:0000256" key="2">
    <source>
        <dbReference type="ARBA" id="ARBA00006555"/>
    </source>
</evidence>
<keyword evidence="3" id="KW-0813">Transport</keyword>
<comment type="similarity">
    <text evidence="2">Belongs to the TonB family.</text>
</comment>
<evidence type="ECO:0000313" key="13">
    <source>
        <dbReference type="Proteomes" id="UP001569428"/>
    </source>
</evidence>
<name>A0ABV4NYM6_9GAMM</name>
<dbReference type="PROSITE" id="PS52015">
    <property type="entry name" value="TONB_CTD"/>
    <property type="match status" value="1"/>
</dbReference>
<evidence type="ECO:0000256" key="5">
    <source>
        <dbReference type="ARBA" id="ARBA00022519"/>
    </source>
</evidence>
<evidence type="ECO:0000256" key="3">
    <source>
        <dbReference type="ARBA" id="ARBA00022448"/>
    </source>
</evidence>
<keyword evidence="10" id="KW-0732">Signal</keyword>
<dbReference type="InterPro" id="IPR037682">
    <property type="entry name" value="TonB_C"/>
</dbReference>
<feature type="chain" id="PRO_5047537694" evidence="10">
    <location>
        <begin position="22"/>
        <end position="414"/>
    </location>
</feature>
<dbReference type="SUPFAM" id="SSF54626">
    <property type="entry name" value="Chalcone isomerase"/>
    <property type="match status" value="1"/>
</dbReference>
<evidence type="ECO:0000259" key="11">
    <source>
        <dbReference type="PROSITE" id="PS52015"/>
    </source>
</evidence>
<dbReference type="PANTHER" id="PTHR33446:SF2">
    <property type="entry name" value="PROTEIN TONB"/>
    <property type="match status" value="1"/>
</dbReference>
<dbReference type="InterPro" id="IPR051045">
    <property type="entry name" value="TonB-dependent_transducer"/>
</dbReference>
<protein>
    <submittedName>
        <fullName evidence="12">TonB family protein</fullName>
    </submittedName>
</protein>
<dbReference type="Pfam" id="PF16036">
    <property type="entry name" value="Chalcone_3"/>
    <property type="match status" value="1"/>
</dbReference>
<keyword evidence="6" id="KW-0812">Transmembrane</keyword>
<comment type="subcellular location">
    <subcellularLocation>
        <location evidence="1">Cell inner membrane</location>
        <topology evidence="1">Single-pass membrane protein</topology>
        <orientation evidence="1">Periplasmic side</orientation>
    </subcellularLocation>
</comment>
<keyword evidence="5" id="KW-0997">Cell inner membrane</keyword>
<comment type="caution">
    <text evidence="12">The sequence shown here is derived from an EMBL/GenBank/DDBJ whole genome shotgun (WGS) entry which is preliminary data.</text>
</comment>
<dbReference type="Pfam" id="PF03544">
    <property type="entry name" value="TonB_C"/>
    <property type="match status" value="1"/>
</dbReference>
<dbReference type="NCBIfam" id="TIGR01352">
    <property type="entry name" value="tonB_Cterm"/>
    <property type="match status" value="1"/>
</dbReference>
<evidence type="ECO:0000256" key="10">
    <source>
        <dbReference type="SAM" id="SignalP"/>
    </source>
</evidence>
<dbReference type="PANTHER" id="PTHR33446">
    <property type="entry name" value="PROTEIN TONB-RELATED"/>
    <property type="match status" value="1"/>
</dbReference>
<evidence type="ECO:0000256" key="6">
    <source>
        <dbReference type="ARBA" id="ARBA00022692"/>
    </source>
</evidence>
<dbReference type="EMBL" id="JBGMEK010000017">
    <property type="protein sequence ID" value="MFA0811226.1"/>
    <property type="molecule type" value="Genomic_DNA"/>
</dbReference>
<evidence type="ECO:0000256" key="9">
    <source>
        <dbReference type="ARBA" id="ARBA00023136"/>
    </source>
</evidence>
<dbReference type="RefSeq" id="WP_371838793.1">
    <property type="nucleotide sequence ID" value="NZ_JBGMEK010000017.1"/>
</dbReference>
<evidence type="ECO:0000256" key="7">
    <source>
        <dbReference type="ARBA" id="ARBA00022927"/>
    </source>
</evidence>
<evidence type="ECO:0000256" key="4">
    <source>
        <dbReference type="ARBA" id="ARBA00022475"/>
    </source>
</evidence>
<sequence length="414" mass="44960">MKPIKIVFSLLVFTLAVSAKAAPLLNGLALEQQFNKELYIAAIYSENLSDDSAALLNSDLPRRLEVRVLANSLPARRFRNQWMESIAINNRSDTLSSQAETMVTFANLFKGRFLRGDQLAIDYATDTGITTVTLNGITLGEINDQDFFNTLMRAWIGPVPPSTDFRDGLLAGGDIPSGLLTTFEALEPSSERIAELQLKQIGQEEALAAAQEPEKEEVLSKPTLATLDLAPPTMTLAPAAADTSGVLQVAEEAAGAIAQAETADTLIQPEDELHQLAGTDKAEATQLAAISSVEKPATGMEEVLEEEEEAPLTADMILARQIFHSSLLRHTFSHIRYPKRAQERGQEGSVRLNVVINSSGEVQEIQTVQDSRYGTLNREARAAVERAAPYPPVPSQLGSEGFSFSLPITFNLPD</sequence>
<keyword evidence="13" id="KW-1185">Reference proteome</keyword>
<dbReference type="Gene3D" id="3.30.1150.10">
    <property type="match status" value="1"/>
</dbReference>
<dbReference type="InterPro" id="IPR036298">
    <property type="entry name" value="Chalcone_isomerase_sf"/>
</dbReference>
<keyword evidence="4" id="KW-1003">Cell membrane</keyword>
<keyword evidence="8" id="KW-1133">Transmembrane helix</keyword>
<dbReference type="Proteomes" id="UP001569428">
    <property type="component" value="Unassembled WGS sequence"/>
</dbReference>
<dbReference type="InterPro" id="IPR006260">
    <property type="entry name" value="TonB/TolA_C"/>
</dbReference>
<accession>A0ABV4NYM6</accession>
<keyword evidence="7" id="KW-0653">Protein transport</keyword>
<proteinExistence type="inferred from homology"/>
<dbReference type="InterPro" id="IPR016087">
    <property type="entry name" value="Chalcone_isomerase"/>
</dbReference>
<keyword evidence="9" id="KW-0472">Membrane</keyword>
<feature type="signal peptide" evidence="10">
    <location>
        <begin position="1"/>
        <end position="21"/>
    </location>
</feature>
<organism evidence="12 13">
    <name type="scientific">Microbulbifer epialgicus</name>
    <dbReference type="NCBI Taxonomy" id="393907"/>
    <lineage>
        <taxon>Bacteria</taxon>
        <taxon>Pseudomonadati</taxon>
        <taxon>Pseudomonadota</taxon>
        <taxon>Gammaproteobacteria</taxon>
        <taxon>Cellvibrionales</taxon>
        <taxon>Microbulbiferaceae</taxon>
        <taxon>Microbulbifer</taxon>
    </lineage>
</organism>
<evidence type="ECO:0000256" key="1">
    <source>
        <dbReference type="ARBA" id="ARBA00004383"/>
    </source>
</evidence>
<evidence type="ECO:0000256" key="8">
    <source>
        <dbReference type="ARBA" id="ARBA00022989"/>
    </source>
</evidence>
<feature type="domain" description="TonB C-terminal" evidence="11">
    <location>
        <begin position="322"/>
        <end position="414"/>
    </location>
</feature>